<dbReference type="EMBL" id="SSBS01000008">
    <property type="protein sequence ID" value="THF26784.1"/>
    <property type="molecule type" value="Genomic_DNA"/>
</dbReference>
<proteinExistence type="predicted"/>
<dbReference type="AlphaFoldDB" id="A0AAQ2HYP9"/>
<accession>A0AAQ2HYP9</accession>
<organism evidence="1 2">
    <name type="scientific">Pseudomonas atacamensis</name>
    <dbReference type="NCBI Taxonomy" id="2565368"/>
    <lineage>
        <taxon>Bacteria</taxon>
        <taxon>Pseudomonadati</taxon>
        <taxon>Pseudomonadota</taxon>
        <taxon>Gammaproteobacteria</taxon>
        <taxon>Pseudomonadales</taxon>
        <taxon>Pseudomonadaceae</taxon>
        <taxon>Pseudomonas</taxon>
    </lineage>
</organism>
<reference evidence="1 2" key="1">
    <citation type="submission" date="2019-04" db="EMBL/GenBank/DDBJ databases">
        <title>Draft genome sequence of Pseudomonas sp. M7D1 isolated from rhizosphere of plant the flowery desert.</title>
        <authorList>
            <person name="Poblete-Morales M."/>
            <person name="Plaza N."/>
            <person name="Corsini G."/>
            <person name="Silva E."/>
        </authorList>
    </citation>
    <scope>NUCLEOTIDE SEQUENCE [LARGE SCALE GENOMIC DNA]</scope>
    <source>
        <strain evidence="1 2">M7D1</strain>
    </source>
</reference>
<evidence type="ECO:0000313" key="1">
    <source>
        <dbReference type="EMBL" id="THF26784.1"/>
    </source>
</evidence>
<gene>
    <name evidence="1" type="ORF">E5170_25755</name>
</gene>
<name>A0AAQ2HYP9_9PSED</name>
<evidence type="ECO:0000313" key="2">
    <source>
        <dbReference type="Proteomes" id="UP000310574"/>
    </source>
</evidence>
<comment type="caution">
    <text evidence="1">The sequence shown here is derived from an EMBL/GenBank/DDBJ whole genome shotgun (WGS) entry which is preliminary data.</text>
</comment>
<dbReference type="Proteomes" id="UP000310574">
    <property type="component" value="Unassembled WGS sequence"/>
</dbReference>
<sequence length="191" mass="21520">MDFIMTSNIEKSFIATLRMFDHRVGFLEQLYGKPAMATISLFSGGFYTGRPQTRDQSHLLGIRSNEQSGRIKPLKLHFGHTPDGYILTVKNQGNYFNQVISNHWLDTVEAVKPETDNLSTFILVDHSGTAITLDNLTGVHTAVSLKLKNHAYLGGIKIRSLPYVYLGKTEERSKITFILSIVERHVPNIKT</sequence>
<protein>
    <submittedName>
        <fullName evidence="1">Uncharacterized protein</fullName>
    </submittedName>
</protein>